<reference evidence="11" key="1">
    <citation type="submission" date="2023-08" db="EMBL/GenBank/DDBJ databases">
        <authorList>
            <person name="Alioto T."/>
            <person name="Alioto T."/>
            <person name="Gomez Garrido J."/>
        </authorList>
    </citation>
    <scope>NUCLEOTIDE SEQUENCE</scope>
</reference>
<feature type="region of interest" description="Disordered" evidence="8">
    <location>
        <begin position="87"/>
        <end position="106"/>
    </location>
</feature>
<dbReference type="GO" id="GO:0005634">
    <property type="term" value="C:nucleus"/>
    <property type="evidence" value="ECO:0007669"/>
    <property type="project" value="UniProtKB-SubCell"/>
</dbReference>
<evidence type="ECO:0000256" key="5">
    <source>
        <dbReference type="ARBA" id="ARBA00023242"/>
    </source>
</evidence>
<feature type="compositionally biased region" description="Acidic residues" evidence="8">
    <location>
        <begin position="10"/>
        <end position="39"/>
    </location>
</feature>
<feature type="compositionally biased region" description="Low complexity" evidence="8">
    <location>
        <begin position="90"/>
        <end position="106"/>
    </location>
</feature>
<evidence type="ECO:0000256" key="1">
    <source>
        <dbReference type="ARBA" id="ARBA00004123"/>
    </source>
</evidence>
<dbReference type="EMBL" id="OY660867">
    <property type="protein sequence ID" value="CAJ1054741.1"/>
    <property type="molecule type" value="Genomic_DNA"/>
</dbReference>
<keyword evidence="2 7" id="KW-0479">Metal-binding</keyword>
<keyword evidence="5" id="KW-0539">Nucleus</keyword>
<dbReference type="PROSITE" id="PS50918">
    <property type="entry name" value="WWE"/>
    <property type="match status" value="2"/>
</dbReference>
<dbReference type="Gene3D" id="3.30.720.50">
    <property type="match status" value="2"/>
</dbReference>
<feature type="domain" description="WWE" evidence="10">
    <location>
        <begin position="267"/>
        <end position="355"/>
    </location>
</feature>
<feature type="region of interest" description="Disordered" evidence="8">
    <location>
        <begin position="1"/>
        <end position="46"/>
    </location>
</feature>
<dbReference type="InterPro" id="IPR004170">
    <property type="entry name" value="WWE_dom"/>
</dbReference>
<evidence type="ECO:0000256" key="2">
    <source>
        <dbReference type="ARBA" id="ARBA00022723"/>
    </source>
</evidence>
<name>A0AAV1F0K1_XYRNO</name>
<dbReference type="GO" id="GO:0003950">
    <property type="term" value="F:NAD+ poly-ADP-ribosyltransferase activity"/>
    <property type="evidence" value="ECO:0007669"/>
    <property type="project" value="TreeGrafter"/>
</dbReference>
<evidence type="ECO:0000256" key="7">
    <source>
        <dbReference type="PROSITE-ProRule" id="PRU00723"/>
    </source>
</evidence>
<evidence type="ECO:0000259" key="9">
    <source>
        <dbReference type="PROSITE" id="PS50103"/>
    </source>
</evidence>
<comment type="subcellular location">
    <subcellularLocation>
        <location evidence="1">Nucleus</location>
    </subcellularLocation>
</comment>
<evidence type="ECO:0000259" key="10">
    <source>
        <dbReference type="PROSITE" id="PS50918"/>
    </source>
</evidence>
<protein>
    <submittedName>
        <fullName evidence="11">Uncharacterized protein si:ch211-244b2.4</fullName>
    </submittedName>
</protein>
<dbReference type="InterPro" id="IPR037197">
    <property type="entry name" value="WWE_dom_sf"/>
</dbReference>
<comment type="similarity">
    <text evidence="6">Belongs to the ARTD/PARP family.</text>
</comment>
<dbReference type="Proteomes" id="UP001178508">
    <property type="component" value="Chromosome 4"/>
</dbReference>
<keyword evidence="3 7" id="KW-0863">Zinc-finger</keyword>
<feature type="zinc finger region" description="C3H1-type" evidence="7">
    <location>
        <begin position="70"/>
        <end position="89"/>
    </location>
</feature>
<dbReference type="SMART" id="SM00356">
    <property type="entry name" value="ZnF_C3H1"/>
    <property type="match status" value="2"/>
</dbReference>
<dbReference type="SUPFAM" id="SSF90229">
    <property type="entry name" value="CCCH zinc finger"/>
    <property type="match status" value="1"/>
</dbReference>
<dbReference type="InterPro" id="IPR051712">
    <property type="entry name" value="ARTD-AVP"/>
</dbReference>
<dbReference type="Pfam" id="PF18044">
    <property type="entry name" value="zf-CCCH_4"/>
    <property type="match status" value="1"/>
</dbReference>
<dbReference type="InterPro" id="IPR041367">
    <property type="entry name" value="Znf-CCCH_4"/>
</dbReference>
<evidence type="ECO:0000313" key="11">
    <source>
        <dbReference type="EMBL" id="CAJ1054741.1"/>
    </source>
</evidence>
<feature type="domain" description="WWE" evidence="10">
    <location>
        <begin position="168"/>
        <end position="258"/>
    </location>
</feature>
<dbReference type="InterPro" id="IPR000571">
    <property type="entry name" value="Znf_CCCH"/>
</dbReference>
<feature type="domain" description="C3H1-type" evidence="9">
    <location>
        <begin position="70"/>
        <end position="89"/>
    </location>
</feature>
<dbReference type="PANTHER" id="PTHR45740:SF14">
    <property type="entry name" value="NOVEL PROTEIN"/>
    <property type="match status" value="1"/>
</dbReference>
<dbReference type="PROSITE" id="PS50103">
    <property type="entry name" value="ZF_C3H1"/>
    <property type="match status" value="2"/>
</dbReference>
<keyword evidence="12" id="KW-1185">Reference proteome</keyword>
<evidence type="ECO:0000256" key="3">
    <source>
        <dbReference type="ARBA" id="ARBA00022771"/>
    </source>
</evidence>
<dbReference type="Pfam" id="PF23466">
    <property type="entry name" value="WWE_4"/>
    <property type="match status" value="1"/>
</dbReference>
<sequence length="358" mass="40671">MATANPVLEQSDEQEDSSECESDAAEYSDSDEDSEDEDNSQSSAGEPCKYYNSGGCRDGQRCRYLHVCKYALKGNCRYGSSCKLNHPRGGRVSSGAGSRARSVSPGPNLTDGRLYQWQLNAGNSWEDINNDHIIEAQYSLPHTKSIKIYNTPYGAVSIDFKRLRVYGKNLRVRRLDDGNTEWVWYCTLRRKWIKYGDKDSKGKLGPIKSADIEKKYQSNPTSSFTFNIGAETFEIKFREMRQVGQKGKRRVNRRPVYRQQQAAGVQGATSSLHSLSVGTKPQWLFEGDRGAWHVFKTRKGTSSECSVSSDDIERKYQQNPNDSMSFKCKGNTYKLDFTVMTQTNLKTKNTRRIKRELV</sequence>
<dbReference type="Pfam" id="PF02825">
    <property type="entry name" value="WWE"/>
    <property type="match status" value="2"/>
</dbReference>
<accession>A0AAV1F0K1</accession>
<proteinExistence type="inferred from homology"/>
<dbReference type="Gene3D" id="4.10.1000.10">
    <property type="entry name" value="Zinc finger, CCCH-type"/>
    <property type="match status" value="1"/>
</dbReference>
<evidence type="ECO:0000256" key="4">
    <source>
        <dbReference type="ARBA" id="ARBA00022833"/>
    </source>
</evidence>
<dbReference type="GO" id="GO:0008270">
    <property type="term" value="F:zinc ion binding"/>
    <property type="evidence" value="ECO:0007669"/>
    <property type="project" value="UniProtKB-KW"/>
</dbReference>
<feature type="domain" description="C3H1-type" evidence="9">
    <location>
        <begin position="42"/>
        <end position="69"/>
    </location>
</feature>
<keyword evidence="4 7" id="KW-0862">Zinc</keyword>
<organism evidence="11 12">
    <name type="scientific">Xyrichtys novacula</name>
    <name type="common">Pearly razorfish</name>
    <name type="synonym">Hemipteronotus novacula</name>
    <dbReference type="NCBI Taxonomy" id="13765"/>
    <lineage>
        <taxon>Eukaryota</taxon>
        <taxon>Metazoa</taxon>
        <taxon>Chordata</taxon>
        <taxon>Craniata</taxon>
        <taxon>Vertebrata</taxon>
        <taxon>Euteleostomi</taxon>
        <taxon>Actinopterygii</taxon>
        <taxon>Neopterygii</taxon>
        <taxon>Teleostei</taxon>
        <taxon>Neoteleostei</taxon>
        <taxon>Acanthomorphata</taxon>
        <taxon>Eupercaria</taxon>
        <taxon>Labriformes</taxon>
        <taxon>Labridae</taxon>
        <taxon>Xyrichtys</taxon>
    </lineage>
</organism>
<feature type="zinc finger region" description="C3H1-type" evidence="7">
    <location>
        <begin position="42"/>
        <end position="69"/>
    </location>
</feature>
<dbReference type="SUPFAM" id="SSF117839">
    <property type="entry name" value="WWE domain"/>
    <property type="match status" value="2"/>
</dbReference>
<gene>
    <name evidence="11" type="ORF">XNOV1_A028544</name>
</gene>
<dbReference type="PANTHER" id="PTHR45740">
    <property type="entry name" value="POLY [ADP-RIBOSE] POLYMERASE"/>
    <property type="match status" value="1"/>
</dbReference>
<dbReference type="GO" id="GO:1990404">
    <property type="term" value="F:NAD+-protein mono-ADP-ribosyltransferase activity"/>
    <property type="evidence" value="ECO:0007669"/>
    <property type="project" value="TreeGrafter"/>
</dbReference>
<evidence type="ECO:0000313" key="12">
    <source>
        <dbReference type="Proteomes" id="UP001178508"/>
    </source>
</evidence>
<evidence type="ECO:0000256" key="6">
    <source>
        <dbReference type="ARBA" id="ARBA00024347"/>
    </source>
</evidence>
<dbReference type="InterPro" id="IPR036855">
    <property type="entry name" value="Znf_CCCH_sf"/>
</dbReference>
<evidence type="ECO:0000256" key="8">
    <source>
        <dbReference type="SAM" id="MobiDB-lite"/>
    </source>
</evidence>
<dbReference type="AlphaFoldDB" id="A0AAV1F0K1"/>